<accession>A0A6P2CZN1</accession>
<evidence type="ECO:0000256" key="1">
    <source>
        <dbReference type="SAM" id="MobiDB-lite"/>
    </source>
</evidence>
<evidence type="ECO:0000313" key="3">
    <source>
        <dbReference type="Proteomes" id="UP000464178"/>
    </source>
</evidence>
<gene>
    <name evidence="2" type="ORF">SOIL9_41290</name>
</gene>
<dbReference type="AlphaFoldDB" id="A0A6P2CZN1"/>
<proteinExistence type="predicted"/>
<evidence type="ECO:0000313" key="2">
    <source>
        <dbReference type="EMBL" id="VTR93585.1"/>
    </source>
</evidence>
<keyword evidence="3" id="KW-1185">Reference proteome</keyword>
<dbReference type="Proteomes" id="UP000464178">
    <property type="component" value="Chromosome"/>
</dbReference>
<dbReference type="RefSeq" id="WP_162668291.1">
    <property type="nucleotide sequence ID" value="NZ_LR593886.1"/>
</dbReference>
<reference evidence="2 3" key="1">
    <citation type="submission" date="2019-05" db="EMBL/GenBank/DDBJ databases">
        <authorList>
            <consortium name="Science for Life Laboratories"/>
        </authorList>
    </citation>
    <scope>NUCLEOTIDE SEQUENCE [LARGE SCALE GENOMIC DNA]</scope>
    <source>
        <strain evidence="2">Soil9</strain>
    </source>
</reference>
<feature type="region of interest" description="Disordered" evidence="1">
    <location>
        <begin position="62"/>
        <end position="83"/>
    </location>
</feature>
<dbReference type="KEGG" id="gms:SOIL9_41290"/>
<protein>
    <submittedName>
        <fullName evidence="2">Uncharacterized protein</fullName>
    </submittedName>
</protein>
<dbReference type="EMBL" id="LR593886">
    <property type="protein sequence ID" value="VTR93585.1"/>
    <property type="molecule type" value="Genomic_DNA"/>
</dbReference>
<name>A0A6P2CZN1_9BACT</name>
<organism evidence="2 3">
    <name type="scientific">Gemmata massiliana</name>
    <dbReference type="NCBI Taxonomy" id="1210884"/>
    <lineage>
        <taxon>Bacteria</taxon>
        <taxon>Pseudomonadati</taxon>
        <taxon>Planctomycetota</taxon>
        <taxon>Planctomycetia</taxon>
        <taxon>Gemmatales</taxon>
        <taxon>Gemmataceae</taxon>
        <taxon>Gemmata</taxon>
    </lineage>
</organism>
<sequence>MSTPGAEVPPQYLLKCGACDRTEPRTREEMLQHAREGWPRCCGDVMGYFALPAPSAGADTAIEKPALGKPDDTAIGRPALPPT</sequence>